<evidence type="ECO:0000313" key="14">
    <source>
        <dbReference type="Proteomes" id="UP000800235"/>
    </source>
</evidence>
<keyword evidence="6 11" id="KW-0732">Signal</keyword>
<dbReference type="Pfam" id="PF05730">
    <property type="entry name" value="CFEM"/>
    <property type="match status" value="1"/>
</dbReference>
<evidence type="ECO:0000256" key="10">
    <source>
        <dbReference type="SAM" id="Phobius"/>
    </source>
</evidence>
<feature type="compositionally biased region" description="Polar residues" evidence="9">
    <location>
        <begin position="161"/>
        <end position="184"/>
    </location>
</feature>
<feature type="domain" description="CFEM" evidence="12">
    <location>
        <begin position="28"/>
        <end position="92"/>
    </location>
</feature>
<name>A0A9P4NTW3_9PEZI</name>
<keyword evidence="14" id="KW-1185">Reference proteome</keyword>
<keyword evidence="5" id="KW-0336">GPI-anchor</keyword>
<keyword evidence="10" id="KW-0812">Transmembrane</keyword>
<evidence type="ECO:0000256" key="6">
    <source>
        <dbReference type="ARBA" id="ARBA00022729"/>
    </source>
</evidence>
<dbReference type="InterPro" id="IPR008427">
    <property type="entry name" value="Extracellular_membr_CFEM_dom"/>
</dbReference>
<dbReference type="GO" id="GO:0005576">
    <property type="term" value="C:extracellular region"/>
    <property type="evidence" value="ECO:0007669"/>
    <property type="project" value="UniProtKB-SubCell"/>
</dbReference>
<dbReference type="GO" id="GO:0098552">
    <property type="term" value="C:side of membrane"/>
    <property type="evidence" value="ECO:0007669"/>
    <property type="project" value="UniProtKB-KW"/>
</dbReference>
<gene>
    <name evidence="13" type="ORF">EJ08DRAFT_163365</name>
</gene>
<feature type="chain" id="PRO_5040373525" description="CFEM domain-containing protein" evidence="11">
    <location>
        <begin position="18"/>
        <end position="236"/>
    </location>
</feature>
<keyword evidence="8" id="KW-0449">Lipoprotein</keyword>
<evidence type="ECO:0000256" key="9">
    <source>
        <dbReference type="SAM" id="MobiDB-lite"/>
    </source>
</evidence>
<comment type="subcellular location">
    <subcellularLocation>
        <location evidence="1">Membrane</location>
        <topology evidence="1">Lipid-anchor</topology>
        <topology evidence="1">GPI-anchor</topology>
    </subcellularLocation>
    <subcellularLocation>
        <location evidence="2">Secreted</location>
    </subcellularLocation>
</comment>
<dbReference type="AlphaFoldDB" id="A0A9P4NTW3"/>
<keyword evidence="4" id="KW-0964">Secreted</keyword>
<feature type="signal peptide" evidence="11">
    <location>
        <begin position="1"/>
        <end position="17"/>
    </location>
</feature>
<comment type="similarity">
    <text evidence="3">Belongs to the RBT5 family.</text>
</comment>
<evidence type="ECO:0000256" key="8">
    <source>
        <dbReference type="ARBA" id="ARBA00023288"/>
    </source>
</evidence>
<accession>A0A9P4NTW3</accession>
<reference evidence="13" key="1">
    <citation type="journal article" date="2020" name="Stud. Mycol.">
        <title>101 Dothideomycetes genomes: a test case for predicting lifestyles and emergence of pathogens.</title>
        <authorList>
            <person name="Haridas S."/>
            <person name="Albert R."/>
            <person name="Binder M."/>
            <person name="Bloem J."/>
            <person name="Labutti K."/>
            <person name="Salamov A."/>
            <person name="Andreopoulos B."/>
            <person name="Baker S."/>
            <person name="Barry K."/>
            <person name="Bills G."/>
            <person name="Bluhm B."/>
            <person name="Cannon C."/>
            <person name="Castanera R."/>
            <person name="Culley D."/>
            <person name="Daum C."/>
            <person name="Ezra D."/>
            <person name="Gonzalez J."/>
            <person name="Henrissat B."/>
            <person name="Kuo A."/>
            <person name="Liang C."/>
            <person name="Lipzen A."/>
            <person name="Lutzoni F."/>
            <person name="Magnuson J."/>
            <person name="Mondo S."/>
            <person name="Nolan M."/>
            <person name="Ohm R."/>
            <person name="Pangilinan J."/>
            <person name="Park H.-J."/>
            <person name="Ramirez L."/>
            <person name="Alfaro M."/>
            <person name="Sun H."/>
            <person name="Tritt A."/>
            <person name="Yoshinaga Y."/>
            <person name="Zwiers L.-H."/>
            <person name="Turgeon B."/>
            <person name="Goodwin S."/>
            <person name="Spatafora J."/>
            <person name="Crous P."/>
            <person name="Grigoriev I."/>
        </authorList>
    </citation>
    <scope>NUCLEOTIDE SEQUENCE</scope>
    <source>
        <strain evidence="13">CBS 130266</strain>
    </source>
</reference>
<keyword evidence="10" id="KW-1133">Transmembrane helix</keyword>
<evidence type="ECO:0000313" key="13">
    <source>
        <dbReference type="EMBL" id="KAF2432114.1"/>
    </source>
</evidence>
<evidence type="ECO:0000256" key="3">
    <source>
        <dbReference type="ARBA" id="ARBA00010031"/>
    </source>
</evidence>
<evidence type="ECO:0000256" key="5">
    <source>
        <dbReference type="ARBA" id="ARBA00022622"/>
    </source>
</evidence>
<evidence type="ECO:0000259" key="12">
    <source>
        <dbReference type="Pfam" id="PF05730"/>
    </source>
</evidence>
<proteinExistence type="inferred from homology"/>
<evidence type="ECO:0000256" key="7">
    <source>
        <dbReference type="ARBA" id="ARBA00023157"/>
    </source>
</evidence>
<dbReference type="Proteomes" id="UP000800235">
    <property type="component" value="Unassembled WGS sequence"/>
</dbReference>
<evidence type="ECO:0000256" key="2">
    <source>
        <dbReference type="ARBA" id="ARBA00004613"/>
    </source>
</evidence>
<feature type="compositionally biased region" description="Basic and acidic residues" evidence="9">
    <location>
        <begin position="209"/>
        <end position="223"/>
    </location>
</feature>
<keyword evidence="5" id="KW-0325">Glycoprotein</keyword>
<feature type="transmembrane region" description="Helical" evidence="10">
    <location>
        <begin position="127"/>
        <end position="151"/>
    </location>
</feature>
<evidence type="ECO:0000256" key="4">
    <source>
        <dbReference type="ARBA" id="ARBA00022525"/>
    </source>
</evidence>
<organism evidence="13 14">
    <name type="scientific">Tothia fuscella</name>
    <dbReference type="NCBI Taxonomy" id="1048955"/>
    <lineage>
        <taxon>Eukaryota</taxon>
        <taxon>Fungi</taxon>
        <taxon>Dikarya</taxon>
        <taxon>Ascomycota</taxon>
        <taxon>Pezizomycotina</taxon>
        <taxon>Dothideomycetes</taxon>
        <taxon>Pleosporomycetidae</taxon>
        <taxon>Venturiales</taxon>
        <taxon>Cylindrosympodiaceae</taxon>
        <taxon>Tothia</taxon>
    </lineage>
</organism>
<evidence type="ECO:0000256" key="1">
    <source>
        <dbReference type="ARBA" id="ARBA00004589"/>
    </source>
</evidence>
<protein>
    <recommendedName>
        <fullName evidence="12">CFEM domain-containing protein</fullName>
    </recommendedName>
</protein>
<keyword evidence="7" id="KW-1015">Disulfide bond</keyword>
<feature type="region of interest" description="Disordered" evidence="9">
    <location>
        <begin position="199"/>
        <end position="228"/>
    </location>
</feature>
<evidence type="ECO:0000256" key="11">
    <source>
        <dbReference type="SAM" id="SignalP"/>
    </source>
</evidence>
<sequence>MRTLLFLHIFAIIGVFGQDPGYLINVGVPDCAIACIRAGTLNTTCTENDVRCICTGEGFRNASVGIKDCFRKSTPCSHEDLKKTDCAVNRSCGAYQNNIEPDCAKVPPVYQLLPAKPIPKKDMPGGAYAGIGIAATALVMFSAALLIWFLLQRRKRKTKENSMSEGVWQKSQSRQISPTQTQSDKATEIQLLDSRNLVEGDAGPLPQEIDGREFYRPMDKPPESRSVAKQHILTFT</sequence>
<feature type="region of interest" description="Disordered" evidence="9">
    <location>
        <begin position="160"/>
        <end position="186"/>
    </location>
</feature>
<dbReference type="EMBL" id="MU007028">
    <property type="protein sequence ID" value="KAF2432114.1"/>
    <property type="molecule type" value="Genomic_DNA"/>
</dbReference>
<comment type="caution">
    <text evidence="13">The sequence shown here is derived from an EMBL/GenBank/DDBJ whole genome shotgun (WGS) entry which is preliminary data.</text>
</comment>
<keyword evidence="10" id="KW-0472">Membrane</keyword>